<dbReference type="AlphaFoldDB" id="A0A401TKN7"/>
<proteinExistence type="predicted"/>
<dbReference type="EMBL" id="BEZZ01092111">
    <property type="protein sequence ID" value="GCC43198.1"/>
    <property type="molecule type" value="Genomic_DNA"/>
</dbReference>
<keyword evidence="5" id="KW-1185">Reference proteome</keyword>
<dbReference type="PANTHER" id="PTHR16776:SF3">
    <property type="entry name" value="EXTRACELLULAR MATRIX PROTEIN 1"/>
    <property type="match status" value="1"/>
</dbReference>
<accession>A0A401TKN7</accession>
<evidence type="ECO:0000256" key="3">
    <source>
        <dbReference type="ARBA" id="ARBA00022737"/>
    </source>
</evidence>
<keyword evidence="2" id="KW-0964">Secreted</keyword>
<reference evidence="4 5" key="1">
    <citation type="journal article" date="2018" name="Nat. Ecol. Evol.">
        <title>Shark genomes provide insights into elasmobranch evolution and the origin of vertebrates.</title>
        <authorList>
            <person name="Hara Y"/>
            <person name="Yamaguchi K"/>
            <person name="Onimaru K"/>
            <person name="Kadota M"/>
            <person name="Koyanagi M"/>
            <person name="Keeley SD"/>
            <person name="Tatsumi K"/>
            <person name="Tanaka K"/>
            <person name="Motone F"/>
            <person name="Kageyama Y"/>
            <person name="Nozu R"/>
            <person name="Adachi N"/>
            <person name="Nishimura O"/>
            <person name="Nakagawa R"/>
            <person name="Tanegashima C"/>
            <person name="Kiyatake I"/>
            <person name="Matsumoto R"/>
            <person name="Murakumo K"/>
            <person name="Nishida K"/>
            <person name="Terakita A"/>
            <person name="Kuratani S"/>
            <person name="Sato K"/>
            <person name="Hyodo S Kuraku.S."/>
        </authorList>
    </citation>
    <scope>NUCLEOTIDE SEQUENCE [LARGE SCALE GENOMIC DNA]</scope>
</reference>
<sequence length="163" mass="18489">PVGVGAVLVLSNLSQQWRKELHNFCMMEQSIKSKQYHCCTKVHHERYSCFENDAQSHRYTRQGRNRHSLVGRDDATILTMSLPNVIFPPGEPNRENIHNICSLRKIRPRYSSGSLPLSSYSQLTRQAKAIDGLETSYEKCCIEHNKLACAHKQVSNSGTGSFP</sequence>
<dbReference type="InterPro" id="IPR008605">
    <property type="entry name" value="ECM1"/>
</dbReference>
<evidence type="ECO:0000256" key="1">
    <source>
        <dbReference type="ARBA" id="ARBA00004613"/>
    </source>
</evidence>
<dbReference type="Proteomes" id="UP000287033">
    <property type="component" value="Unassembled WGS sequence"/>
</dbReference>
<comment type="caution">
    <text evidence="4">The sequence shown here is derived from an EMBL/GenBank/DDBJ whole genome shotgun (WGS) entry which is preliminary data.</text>
</comment>
<dbReference type="InterPro" id="IPR020858">
    <property type="entry name" value="Serum_albumin-like"/>
</dbReference>
<comment type="subcellular location">
    <subcellularLocation>
        <location evidence="1">Secreted</location>
    </subcellularLocation>
</comment>
<dbReference type="PANTHER" id="PTHR16776">
    <property type="entry name" value="EXTRACELLULAR MATRIX PROTEIN 1"/>
    <property type="match status" value="1"/>
</dbReference>
<dbReference type="OrthoDB" id="9889855at2759"/>
<dbReference type="GO" id="GO:0005615">
    <property type="term" value="C:extracellular space"/>
    <property type="evidence" value="ECO:0007669"/>
    <property type="project" value="InterPro"/>
</dbReference>
<dbReference type="GO" id="GO:0007165">
    <property type="term" value="P:signal transduction"/>
    <property type="evidence" value="ECO:0007669"/>
    <property type="project" value="InterPro"/>
</dbReference>
<dbReference type="GO" id="GO:0030500">
    <property type="term" value="P:regulation of bone mineralization"/>
    <property type="evidence" value="ECO:0007669"/>
    <property type="project" value="TreeGrafter"/>
</dbReference>
<dbReference type="STRING" id="137246.A0A401TKN7"/>
<name>A0A401TKN7_CHIPU</name>
<organism evidence="4 5">
    <name type="scientific">Chiloscyllium punctatum</name>
    <name type="common">Brownbanded bambooshark</name>
    <name type="synonym">Hemiscyllium punctatum</name>
    <dbReference type="NCBI Taxonomy" id="137246"/>
    <lineage>
        <taxon>Eukaryota</taxon>
        <taxon>Metazoa</taxon>
        <taxon>Chordata</taxon>
        <taxon>Craniata</taxon>
        <taxon>Vertebrata</taxon>
        <taxon>Chondrichthyes</taxon>
        <taxon>Elasmobranchii</taxon>
        <taxon>Galeomorphii</taxon>
        <taxon>Galeoidea</taxon>
        <taxon>Orectolobiformes</taxon>
        <taxon>Hemiscylliidae</taxon>
        <taxon>Chiloscyllium</taxon>
    </lineage>
</organism>
<evidence type="ECO:0000313" key="5">
    <source>
        <dbReference type="Proteomes" id="UP000287033"/>
    </source>
</evidence>
<keyword evidence="3" id="KW-0677">Repeat</keyword>
<dbReference type="Gene3D" id="1.10.246.10">
    <property type="match status" value="1"/>
</dbReference>
<protein>
    <submittedName>
        <fullName evidence="4">Uncharacterized protein</fullName>
    </submittedName>
</protein>
<evidence type="ECO:0000256" key="2">
    <source>
        <dbReference type="ARBA" id="ARBA00022525"/>
    </source>
</evidence>
<dbReference type="SUPFAM" id="SSF48552">
    <property type="entry name" value="Serum albumin-like"/>
    <property type="match status" value="1"/>
</dbReference>
<evidence type="ECO:0000313" key="4">
    <source>
        <dbReference type="EMBL" id="GCC43198.1"/>
    </source>
</evidence>
<dbReference type="Pfam" id="PF05782">
    <property type="entry name" value="ECM1"/>
    <property type="match status" value="1"/>
</dbReference>
<gene>
    <name evidence="4" type="ORF">chiPu_0026994</name>
</gene>
<feature type="non-terminal residue" evidence="4">
    <location>
        <position position="1"/>
    </location>
</feature>